<dbReference type="SUPFAM" id="SSF53383">
    <property type="entry name" value="PLP-dependent transferases"/>
    <property type="match status" value="1"/>
</dbReference>
<dbReference type="PANTHER" id="PTHR43586:SF21">
    <property type="entry name" value="PYRIDOXAL PHOSPHATE (PLP)-DEPENDENT ASPARTATE AMINOTRANSFERASE SUPERFAMILY"/>
    <property type="match status" value="1"/>
</dbReference>
<gene>
    <name evidence="2" type="ORF">OSCT_0816</name>
</gene>
<protein>
    <submittedName>
        <fullName evidence="2">Cysteine desulfurase family protein</fullName>
    </submittedName>
</protein>
<dbReference type="HOGENOM" id="CLU_003433_2_2_0"/>
<dbReference type="Gene3D" id="3.40.640.10">
    <property type="entry name" value="Type I PLP-dependent aspartate aminotransferase-like (Major domain)"/>
    <property type="match status" value="1"/>
</dbReference>
<dbReference type="Pfam" id="PF00266">
    <property type="entry name" value="Aminotran_5"/>
    <property type="match status" value="1"/>
</dbReference>
<dbReference type="AlphaFoldDB" id="E1IBW5"/>
<evidence type="ECO:0000259" key="1">
    <source>
        <dbReference type="Pfam" id="PF00266"/>
    </source>
</evidence>
<accession>E1IBW5</accession>
<dbReference type="PANTHER" id="PTHR43586">
    <property type="entry name" value="CYSTEINE DESULFURASE"/>
    <property type="match status" value="1"/>
</dbReference>
<feature type="domain" description="Aminotransferase class V" evidence="1">
    <location>
        <begin position="26"/>
        <end position="402"/>
    </location>
</feature>
<dbReference type="eggNOG" id="COG0520">
    <property type="taxonomic scope" value="Bacteria"/>
</dbReference>
<dbReference type="EMBL" id="ADVR01000016">
    <property type="protein sequence ID" value="EFO81345.1"/>
    <property type="molecule type" value="Genomic_DNA"/>
</dbReference>
<keyword evidence="3" id="KW-1185">Reference proteome</keyword>
<proteinExistence type="predicted"/>
<evidence type="ECO:0000313" key="2">
    <source>
        <dbReference type="EMBL" id="EFO81345.1"/>
    </source>
</evidence>
<dbReference type="InterPro" id="IPR000192">
    <property type="entry name" value="Aminotrans_V_dom"/>
</dbReference>
<name>E1IBW5_9CHLR</name>
<evidence type="ECO:0000313" key="3">
    <source>
        <dbReference type="Proteomes" id="UP000054010"/>
    </source>
</evidence>
<dbReference type="NCBIfam" id="TIGR01976">
    <property type="entry name" value="am_tr_V_VC1184"/>
    <property type="match status" value="1"/>
</dbReference>
<comment type="caution">
    <text evidence="2">The sequence shown here is derived from an EMBL/GenBank/DDBJ whole genome shotgun (WGS) entry which is preliminary data.</text>
</comment>
<dbReference type="InterPro" id="IPR015424">
    <property type="entry name" value="PyrdxlP-dep_Trfase"/>
</dbReference>
<dbReference type="OrthoDB" id="9804366at2"/>
<dbReference type="InterPro" id="IPR011340">
    <property type="entry name" value="Cys_dSase-rel"/>
</dbReference>
<dbReference type="Proteomes" id="UP000054010">
    <property type="component" value="Unassembled WGS sequence"/>
</dbReference>
<reference evidence="2 3" key="1">
    <citation type="journal article" date="2011" name="J. Bacteriol.">
        <title>Draft genome sequence of the anoxygenic filamentous phototrophic bacterium Oscillochloris trichoides subsp. DG-6.</title>
        <authorList>
            <person name="Kuznetsov B.B."/>
            <person name="Ivanovsky R.N."/>
            <person name="Keppen O.I."/>
            <person name="Sukhacheva M.V."/>
            <person name="Bumazhkin B.K."/>
            <person name="Patutina E.O."/>
            <person name="Beletsky A.V."/>
            <person name="Mardanov A.V."/>
            <person name="Baslerov R.V."/>
            <person name="Panteleeva A.N."/>
            <person name="Kolganova T.V."/>
            <person name="Ravin N.V."/>
            <person name="Skryabin K.G."/>
        </authorList>
    </citation>
    <scope>NUCLEOTIDE SEQUENCE [LARGE SCALE GENOMIC DNA]</scope>
    <source>
        <strain evidence="2 3">DG-6</strain>
    </source>
</reference>
<dbReference type="InterPro" id="IPR015422">
    <property type="entry name" value="PyrdxlP-dep_Trfase_small"/>
</dbReference>
<dbReference type="InterPro" id="IPR015421">
    <property type="entry name" value="PyrdxlP-dep_Trfase_major"/>
</dbReference>
<dbReference type="STRING" id="765420.OSCT_0816"/>
<organism evidence="2 3">
    <name type="scientific">Oscillochloris trichoides DG-6</name>
    <dbReference type="NCBI Taxonomy" id="765420"/>
    <lineage>
        <taxon>Bacteria</taxon>
        <taxon>Bacillati</taxon>
        <taxon>Chloroflexota</taxon>
        <taxon>Chloroflexia</taxon>
        <taxon>Chloroflexales</taxon>
        <taxon>Chloroflexineae</taxon>
        <taxon>Oscillochloridaceae</taxon>
        <taxon>Oscillochloris</taxon>
    </lineage>
</organism>
<dbReference type="Gene3D" id="3.90.1150.10">
    <property type="entry name" value="Aspartate Aminotransferase, domain 1"/>
    <property type="match status" value="1"/>
</dbReference>
<sequence>MSDFNPHTIRPAFPALATQVQGRPAVFFDAPGGTQVPQMVIDAISGYLTHSNANTHGAFLTSQRSDAVIAAAHQAMADLLGCSPAEIIFGANMTTLTFALSRALARNWGPGDQIVVTKLDHDANVAPWRALTERGVTICEVEIDPTDCTLDMADFAAAIGPQTKLVAVGYASNAVGTINDVRRVVELAQQVGALTFVDAVHYAPHGPIDVRTLDCDFLACSVYKFFGPHVGCLYGKAEHLHHFQPYKVRPASDLPPECWMTGTQNHEGLAGVVAAVDYLATLAPTPQTDRRSALLAAMTRIAAYERGLAERLITGLLAVPGLTFYGIREPERFAWRTPTVSFRIDGHTPQAIAAALGEQGIFVWDGNYYALSLSERLGVEQLGGMVRVGLAHYSTAEEVDRLLEALHGL</sequence>